<dbReference type="Gene3D" id="3.30.470.30">
    <property type="entry name" value="DNA ligase/mRNA capping enzyme"/>
    <property type="match status" value="1"/>
</dbReference>
<evidence type="ECO:0000256" key="6">
    <source>
        <dbReference type="ARBA" id="ARBA00022722"/>
    </source>
</evidence>
<evidence type="ECO:0000256" key="3">
    <source>
        <dbReference type="ARBA" id="ARBA00022598"/>
    </source>
</evidence>
<dbReference type="InterPro" id="IPR033651">
    <property type="entry name" value="PaeLigD_Pol-like"/>
</dbReference>
<keyword evidence="9" id="KW-0227">DNA damage</keyword>
<dbReference type="SUPFAM" id="SSF56091">
    <property type="entry name" value="DNA ligase/mRNA capping enzyme, catalytic domain"/>
    <property type="match status" value="1"/>
</dbReference>
<feature type="region of interest" description="Disordered" evidence="21">
    <location>
        <begin position="577"/>
        <end position="604"/>
    </location>
</feature>
<dbReference type="InterPro" id="IPR014143">
    <property type="entry name" value="NHEJ_ligase_prk"/>
</dbReference>
<evidence type="ECO:0000256" key="1">
    <source>
        <dbReference type="ARBA" id="ARBA00001936"/>
    </source>
</evidence>
<protein>
    <recommendedName>
        <fullName evidence="2">DNA ligase (ATP)</fullName>
        <ecNumber evidence="2">6.5.1.1</ecNumber>
    </recommendedName>
    <alternativeName>
        <fullName evidence="19">NHEJ DNA polymerase</fullName>
    </alternativeName>
</protein>
<dbReference type="CDD" id="cd07906">
    <property type="entry name" value="Adenylation_DNA_ligase_LigD_LigC"/>
    <property type="match status" value="1"/>
</dbReference>
<keyword evidence="11" id="KW-0269">Exonuclease</keyword>
<evidence type="ECO:0000256" key="20">
    <source>
        <dbReference type="ARBA" id="ARBA00034003"/>
    </source>
</evidence>
<dbReference type="GO" id="GO:0006281">
    <property type="term" value="P:DNA repair"/>
    <property type="evidence" value="ECO:0007669"/>
    <property type="project" value="UniProtKB-KW"/>
</dbReference>
<comment type="catalytic activity">
    <reaction evidence="20">
        <text>ATP + (deoxyribonucleotide)n-3'-hydroxyl + 5'-phospho-(deoxyribonucleotide)m = (deoxyribonucleotide)n+m + AMP + diphosphate.</text>
        <dbReference type="EC" id="6.5.1.1"/>
    </reaction>
</comment>
<dbReference type="GO" id="GO:0004527">
    <property type="term" value="F:exonuclease activity"/>
    <property type="evidence" value="ECO:0007669"/>
    <property type="project" value="UniProtKB-KW"/>
</dbReference>
<evidence type="ECO:0000256" key="15">
    <source>
        <dbReference type="ARBA" id="ARBA00023172"/>
    </source>
</evidence>
<gene>
    <name evidence="23" type="ORF">GRAN_2897</name>
</gene>
<dbReference type="GO" id="GO:0006310">
    <property type="term" value="P:DNA recombination"/>
    <property type="evidence" value="ECO:0007669"/>
    <property type="project" value="UniProtKB-KW"/>
</dbReference>
<dbReference type="InterPro" id="IPR014146">
    <property type="entry name" value="LigD_ligase_dom"/>
</dbReference>
<keyword evidence="15" id="KW-0233">DNA recombination</keyword>
<dbReference type="GO" id="GO:0005524">
    <property type="term" value="F:ATP binding"/>
    <property type="evidence" value="ECO:0007669"/>
    <property type="project" value="UniProtKB-KW"/>
</dbReference>
<keyword evidence="17" id="KW-0464">Manganese</keyword>
<evidence type="ECO:0000256" key="21">
    <source>
        <dbReference type="SAM" id="MobiDB-lite"/>
    </source>
</evidence>
<dbReference type="NCBIfam" id="TIGR02778">
    <property type="entry name" value="ligD_pol"/>
    <property type="match status" value="1"/>
</dbReference>
<dbReference type="EC" id="6.5.1.1" evidence="2"/>
<evidence type="ECO:0000256" key="19">
    <source>
        <dbReference type="ARBA" id="ARBA00029943"/>
    </source>
</evidence>
<dbReference type="Proteomes" id="UP000289437">
    <property type="component" value="Unassembled WGS sequence"/>
</dbReference>
<dbReference type="NCBIfam" id="TIGR02777">
    <property type="entry name" value="LigD_PE_dom"/>
    <property type="match status" value="1"/>
</dbReference>
<dbReference type="NCBIfam" id="TIGR02779">
    <property type="entry name" value="NHEJ_ligase_lig"/>
    <property type="match status" value="1"/>
</dbReference>
<dbReference type="Gene3D" id="3.90.920.10">
    <property type="entry name" value="DNA primase, PRIM domain"/>
    <property type="match status" value="1"/>
</dbReference>
<dbReference type="GO" id="GO:0003910">
    <property type="term" value="F:DNA ligase (ATP) activity"/>
    <property type="evidence" value="ECO:0007669"/>
    <property type="project" value="UniProtKB-EC"/>
</dbReference>
<dbReference type="Gene3D" id="2.40.50.140">
    <property type="entry name" value="Nucleic acid-binding proteins"/>
    <property type="match status" value="1"/>
</dbReference>
<dbReference type="Gene3D" id="3.30.1490.70">
    <property type="match status" value="1"/>
</dbReference>
<evidence type="ECO:0000256" key="14">
    <source>
        <dbReference type="ARBA" id="ARBA00023125"/>
    </source>
</evidence>
<evidence type="ECO:0000259" key="22">
    <source>
        <dbReference type="PROSITE" id="PS50160"/>
    </source>
</evidence>
<dbReference type="Pfam" id="PF21686">
    <property type="entry name" value="LigD_Prim-Pol"/>
    <property type="match status" value="1"/>
</dbReference>
<evidence type="ECO:0000256" key="17">
    <source>
        <dbReference type="ARBA" id="ARBA00023211"/>
    </source>
</evidence>
<evidence type="ECO:0000256" key="13">
    <source>
        <dbReference type="ARBA" id="ARBA00022932"/>
    </source>
</evidence>
<feature type="domain" description="ATP-dependent DNA ligase family profile" evidence="22">
    <location>
        <begin position="370"/>
        <end position="462"/>
    </location>
</feature>
<dbReference type="GO" id="GO:0003677">
    <property type="term" value="F:DNA binding"/>
    <property type="evidence" value="ECO:0007669"/>
    <property type="project" value="UniProtKB-KW"/>
</dbReference>
<comment type="caution">
    <text evidence="23">The sequence shown here is derived from an EMBL/GenBank/DDBJ whole genome shotgun (WGS) entry which is preliminary data.</text>
</comment>
<keyword evidence="14" id="KW-0238">DNA-binding</keyword>
<evidence type="ECO:0000256" key="16">
    <source>
        <dbReference type="ARBA" id="ARBA00023204"/>
    </source>
</evidence>
<evidence type="ECO:0000256" key="5">
    <source>
        <dbReference type="ARBA" id="ARBA00022695"/>
    </source>
</evidence>
<evidence type="ECO:0000256" key="4">
    <source>
        <dbReference type="ARBA" id="ARBA00022679"/>
    </source>
</evidence>
<dbReference type="CDD" id="cd04862">
    <property type="entry name" value="PaeLigD_Pol_like"/>
    <property type="match status" value="1"/>
</dbReference>
<keyword evidence="18" id="KW-0511">Multifunctional enzyme</keyword>
<organism evidence="23 24">
    <name type="scientific">Granulicella sibirica</name>
    <dbReference type="NCBI Taxonomy" id="2479048"/>
    <lineage>
        <taxon>Bacteria</taxon>
        <taxon>Pseudomonadati</taxon>
        <taxon>Acidobacteriota</taxon>
        <taxon>Terriglobia</taxon>
        <taxon>Terriglobales</taxon>
        <taxon>Acidobacteriaceae</taxon>
        <taxon>Granulicella</taxon>
    </lineage>
</organism>
<dbReference type="InterPro" id="IPR014144">
    <property type="entry name" value="LigD_PE_domain"/>
</dbReference>
<dbReference type="InterPro" id="IPR012309">
    <property type="entry name" value="DNA_ligase_ATP-dep_C"/>
</dbReference>
<dbReference type="OrthoDB" id="9802472at2"/>
<dbReference type="InterPro" id="IPR052171">
    <property type="entry name" value="NHEJ_LigD"/>
</dbReference>
<feature type="region of interest" description="Disordered" evidence="21">
    <location>
        <begin position="1"/>
        <end position="24"/>
    </location>
</feature>
<sequence>MTTAKKVAKKASTAKAAKTVAKATPSDAVDEQLARYRSMRDFGITAEPSGASTAGQQAGEKVRSMQWPFVIQKHAASHLHYDFRLGWNGVLKSWACAKGPSYNVKDKRLAVQVEDHPMEYGGFEGIIPAGQYGGGTVMVWDQGTWEPQPGHTDVDAALRDGQIKFIMHGAKIKGKWALIRMGGKAATERKPNWLLIKEHDDFERPDGPSITDEEPDSVVTNRTMDQIAHSEDHVWNSKDTQSGPKAWYRQPSKGEAPTPQPAPKLDLAALPKENQPTFLTPQLAQQSENAPDGPGWLHELKLDGYRIQARKSGTKVQMLTRSGLDWTARIPSVAAAVAALPTEDLTLDGEVVVLSPDGTTNFADLQASFQDGAKNPLTYFVFDLLHVEGRDPRALPLRARKALLVDILTPAVSDHLQLSEHLESGGPLMFKKACELGAEGIISKRAEGKYQSGRASDWLKMKCLHEQEFVIGGFTLPSNGSGGIGALLLGYYRDKKLIYAGRSGTGFTQKSSKQIRQQLEPLRSEKPAFDSTPAEARRGAIWVTPTLVAQVRFATWTADHQLRQAAFLGLREDKPATEVVRETSAPTPKRAKSSATHKAPQPKAAKLLPAKPLEKAPVRLTHPDKILDPESKITKQQLADYFWSAAPRILPHIADRPLTLVRTPDGVSGETFFQKHTSKSFPNLGSVDIPNKKTGVPEPYITLNTPEQLASLAQMSVLELHPWGSRNEDLEHPDRLVIDLDPDESLSWPTVTAAAQEVCAYLQTLGLESFVKTTGGKGLHVVLAITPGYDWPIIKDFAHAVVNALERQNPRLYLTKMTKAARTGKIYLDYLRNERGATAVAPYSTRARPGVGIAVPLDWSELGGETRPIFRLATFPEWGGRLESTDPWKSLGVKKQSITPDTLKAVGMKSR</sequence>
<dbReference type="PANTHER" id="PTHR42705">
    <property type="entry name" value="BIFUNCTIONAL NON-HOMOLOGOUS END JOINING PROTEIN LIGD"/>
    <property type="match status" value="1"/>
</dbReference>
<evidence type="ECO:0000313" key="24">
    <source>
        <dbReference type="Proteomes" id="UP000289437"/>
    </source>
</evidence>
<accession>A0A4Q0T124</accession>
<evidence type="ECO:0000256" key="9">
    <source>
        <dbReference type="ARBA" id="ARBA00022763"/>
    </source>
</evidence>
<dbReference type="Pfam" id="PF13298">
    <property type="entry name" value="LigD_N"/>
    <property type="match status" value="1"/>
</dbReference>
<dbReference type="Pfam" id="PF01068">
    <property type="entry name" value="DNA_ligase_A_M"/>
    <property type="match status" value="1"/>
</dbReference>
<dbReference type="EMBL" id="RDSM01000002">
    <property type="protein sequence ID" value="RXH56040.1"/>
    <property type="molecule type" value="Genomic_DNA"/>
</dbReference>
<dbReference type="NCBIfam" id="TIGR02776">
    <property type="entry name" value="NHEJ_ligase_prk"/>
    <property type="match status" value="1"/>
</dbReference>
<keyword evidence="8" id="KW-0547">Nucleotide-binding</keyword>
<keyword evidence="16" id="KW-0234">DNA repair</keyword>
<comment type="cofactor">
    <cofactor evidence="1">
        <name>Mn(2+)</name>
        <dbReference type="ChEBI" id="CHEBI:29035"/>
    </cofactor>
</comment>
<dbReference type="InterPro" id="IPR012310">
    <property type="entry name" value="DNA_ligase_ATP-dep_cent"/>
</dbReference>
<evidence type="ECO:0000256" key="7">
    <source>
        <dbReference type="ARBA" id="ARBA00022723"/>
    </source>
</evidence>
<keyword evidence="5" id="KW-0548">Nucleotidyltransferase</keyword>
<dbReference type="PROSITE" id="PS50160">
    <property type="entry name" value="DNA_LIGASE_A3"/>
    <property type="match status" value="1"/>
</dbReference>
<keyword evidence="24" id="KW-1185">Reference proteome</keyword>
<keyword evidence="4" id="KW-0808">Transferase</keyword>
<dbReference type="NCBIfam" id="NF004628">
    <property type="entry name" value="PRK05972.1"/>
    <property type="match status" value="1"/>
</dbReference>
<evidence type="ECO:0000256" key="11">
    <source>
        <dbReference type="ARBA" id="ARBA00022839"/>
    </source>
</evidence>
<keyword evidence="13" id="KW-0239">DNA-directed DNA polymerase</keyword>
<evidence type="ECO:0000256" key="2">
    <source>
        <dbReference type="ARBA" id="ARBA00012727"/>
    </source>
</evidence>
<dbReference type="AlphaFoldDB" id="A0A4Q0T124"/>
<evidence type="ECO:0000256" key="8">
    <source>
        <dbReference type="ARBA" id="ARBA00022741"/>
    </source>
</evidence>
<dbReference type="InterPro" id="IPR014145">
    <property type="entry name" value="LigD_pol_dom"/>
</dbReference>
<keyword evidence="6" id="KW-0540">Nuclease</keyword>
<evidence type="ECO:0000313" key="23">
    <source>
        <dbReference type="EMBL" id="RXH56040.1"/>
    </source>
</evidence>
<reference evidence="24" key="2">
    <citation type="submission" date="2019-02" db="EMBL/GenBank/DDBJ databases">
        <title>Granulicella sibirica sp. nov., a psychrotolerant acidobacterium isolated from an organic soil layer in forested tundra, West Siberia.</title>
        <authorList>
            <person name="Oshkin I.Y."/>
            <person name="Kulichevskaya I.S."/>
            <person name="Rijpstra W.I.C."/>
            <person name="Sinninghe Damste J.S."/>
            <person name="Rakitin A.L."/>
            <person name="Ravin N.V."/>
            <person name="Dedysh S.N."/>
        </authorList>
    </citation>
    <scope>NUCLEOTIDE SEQUENCE [LARGE SCALE GENOMIC DNA]</scope>
    <source>
        <strain evidence="24">AF10</strain>
    </source>
</reference>
<evidence type="ECO:0000256" key="10">
    <source>
        <dbReference type="ARBA" id="ARBA00022801"/>
    </source>
</evidence>
<keyword evidence="3 23" id="KW-0436">Ligase</keyword>
<proteinExistence type="predicted"/>
<keyword evidence="12" id="KW-0067">ATP-binding</keyword>
<reference evidence="23 24" key="1">
    <citation type="submission" date="2018-11" db="EMBL/GenBank/DDBJ databases">
        <authorList>
            <person name="Mardanov A.V."/>
            <person name="Ravin N.V."/>
            <person name="Dedysh S.N."/>
        </authorList>
    </citation>
    <scope>NUCLEOTIDE SEQUENCE [LARGE SCALE GENOMIC DNA]</scope>
    <source>
        <strain evidence="23 24">AF10</strain>
    </source>
</reference>
<dbReference type="CDD" id="cd07971">
    <property type="entry name" value="OBF_DNA_ligase_LigD"/>
    <property type="match status" value="1"/>
</dbReference>
<dbReference type="InterPro" id="IPR012340">
    <property type="entry name" value="NA-bd_OB-fold"/>
</dbReference>
<keyword evidence="7" id="KW-0479">Metal-binding</keyword>
<keyword evidence="10" id="KW-0378">Hydrolase</keyword>
<dbReference type="GO" id="GO:0003887">
    <property type="term" value="F:DNA-directed DNA polymerase activity"/>
    <property type="evidence" value="ECO:0007669"/>
    <property type="project" value="UniProtKB-KW"/>
</dbReference>
<evidence type="ECO:0000256" key="12">
    <source>
        <dbReference type="ARBA" id="ARBA00022840"/>
    </source>
</evidence>
<dbReference type="Pfam" id="PF04679">
    <property type="entry name" value="DNA_ligase_A_C"/>
    <property type="match status" value="1"/>
</dbReference>
<dbReference type="SUPFAM" id="SSF50249">
    <property type="entry name" value="Nucleic acid-binding proteins"/>
    <property type="match status" value="1"/>
</dbReference>
<dbReference type="RefSeq" id="WP_128913579.1">
    <property type="nucleotide sequence ID" value="NZ_RDSM01000002.1"/>
</dbReference>
<dbReference type="GO" id="GO:0046872">
    <property type="term" value="F:metal ion binding"/>
    <property type="evidence" value="ECO:0007669"/>
    <property type="project" value="UniProtKB-KW"/>
</dbReference>
<dbReference type="PANTHER" id="PTHR42705:SF2">
    <property type="entry name" value="BIFUNCTIONAL NON-HOMOLOGOUS END JOINING PROTEIN LIGD"/>
    <property type="match status" value="1"/>
</dbReference>
<evidence type="ECO:0000256" key="18">
    <source>
        <dbReference type="ARBA" id="ARBA00023268"/>
    </source>
</evidence>
<feature type="region of interest" description="Disordered" evidence="21">
    <location>
        <begin position="227"/>
        <end position="265"/>
    </location>
</feature>
<name>A0A4Q0T124_9BACT</name>